<sequence length="70" mass="8183">MEITGEEIKKYVQKIKNQEVDRVSALCWLIANYRVLCLHDLSLIAALIDRPEIHYSLEVEKYSTFLNSLD</sequence>
<gene>
    <name evidence="1" type="ORF">RAK27_07390</name>
</gene>
<evidence type="ECO:0000313" key="1">
    <source>
        <dbReference type="EMBL" id="MDZ5758486.1"/>
    </source>
</evidence>
<organism evidence="1 2">
    <name type="scientific">Carnobacterium maltaromaticum</name>
    <name type="common">Carnobacterium piscicola</name>
    <dbReference type="NCBI Taxonomy" id="2751"/>
    <lineage>
        <taxon>Bacteria</taxon>
        <taxon>Bacillati</taxon>
        <taxon>Bacillota</taxon>
        <taxon>Bacilli</taxon>
        <taxon>Lactobacillales</taxon>
        <taxon>Carnobacteriaceae</taxon>
        <taxon>Carnobacterium</taxon>
    </lineage>
</organism>
<accession>A0AAW9JYA1</accession>
<protein>
    <submittedName>
        <fullName evidence="1">Uncharacterized protein</fullName>
    </submittedName>
</protein>
<proteinExistence type="predicted"/>
<dbReference type="EMBL" id="JAVBVO010000003">
    <property type="protein sequence ID" value="MDZ5758486.1"/>
    <property type="molecule type" value="Genomic_DNA"/>
</dbReference>
<name>A0AAW9JYA1_CARML</name>
<dbReference type="AlphaFoldDB" id="A0AAW9JYA1"/>
<comment type="caution">
    <text evidence="1">The sequence shown here is derived from an EMBL/GenBank/DDBJ whole genome shotgun (WGS) entry which is preliminary data.</text>
</comment>
<evidence type="ECO:0000313" key="2">
    <source>
        <dbReference type="Proteomes" id="UP001290462"/>
    </source>
</evidence>
<dbReference type="GeneID" id="83605475"/>
<dbReference type="Proteomes" id="UP001290462">
    <property type="component" value="Unassembled WGS sequence"/>
</dbReference>
<dbReference type="RefSeq" id="WP_010050696.1">
    <property type="nucleotide sequence ID" value="NZ_CBCPHT010000003.1"/>
</dbReference>
<reference evidence="1" key="1">
    <citation type="submission" date="2023-08" db="EMBL/GenBank/DDBJ databases">
        <title>Genomic characterization of piscicolin 126 produced by Carnobacterium maltaromaticum CM22 strain isolated from salmon (Salmo salar).</title>
        <authorList>
            <person name="Gonzalez-Gragera E."/>
            <person name="Garcia-Lopez J.D."/>
            <person name="Teso-Perez C."/>
            <person name="Gimenez-Hernandez I."/>
            <person name="Peralta-Sanchez J.M."/>
            <person name="Valdivia E."/>
            <person name="Montalban-Lopez M."/>
            <person name="Martin-Platero A.M."/>
            <person name="Banos A."/>
            <person name="Martinez-Bueno M."/>
        </authorList>
    </citation>
    <scope>NUCLEOTIDE SEQUENCE</scope>
    <source>
        <strain evidence="1">CM22</strain>
    </source>
</reference>